<sequence>MATVGELSARYTNFLVHPPLPGPGVCQVCRGMANNGYPTCWPCQQATKILGTDVADAVVPVSLALKGEQYANELWRYKNTVGPQQEYFRMGLAAVLWRFLALHEACVAAHCAVPAFDTVTSVPSTSGRPTHPLRDIVADMVAVTRSRHRDLLSPTPDATSLGRAASSQRYTSSALWGNNVLLIDDTWTTGNHVQSAAAALKSAGAGSVAVVVLGRHLNTSYGDTAAHVHQARLRRFSWAACTLKPWDHAQA</sequence>
<reference evidence="1" key="1">
    <citation type="journal article" date="2014" name="Int. J. Syst. Evol. Microbiol.">
        <title>Complete genome sequence of Corynebacterium casei LMG S-19264T (=DSM 44701T), isolated from a smear-ripened cheese.</title>
        <authorList>
            <consortium name="US DOE Joint Genome Institute (JGI-PGF)"/>
            <person name="Walter F."/>
            <person name="Albersmeier A."/>
            <person name="Kalinowski J."/>
            <person name="Ruckert C."/>
        </authorList>
    </citation>
    <scope>NUCLEOTIDE SEQUENCE</scope>
    <source>
        <strain evidence="1">JCM 4346</strain>
    </source>
</reference>
<protein>
    <recommendedName>
        <fullName evidence="3">Phosphoribosyltransferase</fullName>
    </recommendedName>
</protein>
<organism evidence="1 2">
    <name type="scientific">Streptomyces aurantiogriseus</name>
    <dbReference type="NCBI Taxonomy" id="66870"/>
    <lineage>
        <taxon>Bacteria</taxon>
        <taxon>Bacillati</taxon>
        <taxon>Actinomycetota</taxon>
        <taxon>Actinomycetes</taxon>
        <taxon>Kitasatosporales</taxon>
        <taxon>Streptomycetaceae</taxon>
        <taxon>Streptomyces</taxon>
    </lineage>
</organism>
<dbReference type="AlphaFoldDB" id="A0A918F6D9"/>
<dbReference type="Proteomes" id="UP000658320">
    <property type="component" value="Unassembled WGS sequence"/>
</dbReference>
<dbReference type="SUPFAM" id="SSF53271">
    <property type="entry name" value="PRTase-like"/>
    <property type="match status" value="1"/>
</dbReference>
<gene>
    <name evidence="1" type="ORF">GCM10010251_21740</name>
</gene>
<dbReference type="Gene3D" id="3.40.50.2020">
    <property type="match status" value="1"/>
</dbReference>
<comment type="caution">
    <text evidence="1">The sequence shown here is derived from an EMBL/GenBank/DDBJ whole genome shotgun (WGS) entry which is preliminary data.</text>
</comment>
<accession>A0A918F6D9</accession>
<evidence type="ECO:0008006" key="3">
    <source>
        <dbReference type="Google" id="ProtNLM"/>
    </source>
</evidence>
<proteinExistence type="predicted"/>
<dbReference type="RefSeq" id="WP_189934801.1">
    <property type="nucleotide sequence ID" value="NZ_BMSX01000004.1"/>
</dbReference>
<dbReference type="InterPro" id="IPR029057">
    <property type="entry name" value="PRTase-like"/>
</dbReference>
<dbReference type="EMBL" id="BMSX01000004">
    <property type="protein sequence ID" value="GGR05709.1"/>
    <property type="molecule type" value="Genomic_DNA"/>
</dbReference>
<evidence type="ECO:0000313" key="2">
    <source>
        <dbReference type="Proteomes" id="UP000658320"/>
    </source>
</evidence>
<keyword evidence="2" id="KW-1185">Reference proteome</keyword>
<name>A0A918F6D9_9ACTN</name>
<reference evidence="1" key="2">
    <citation type="submission" date="2020-09" db="EMBL/GenBank/DDBJ databases">
        <authorList>
            <person name="Sun Q."/>
            <person name="Ohkuma M."/>
        </authorList>
    </citation>
    <scope>NUCLEOTIDE SEQUENCE</scope>
    <source>
        <strain evidence="1">JCM 4346</strain>
    </source>
</reference>
<evidence type="ECO:0000313" key="1">
    <source>
        <dbReference type="EMBL" id="GGR05709.1"/>
    </source>
</evidence>